<accession>A0A251X6I0</accession>
<name>A0A251X6I0_9GAMM</name>
<dbReference type="Pfam" id="PF03328">
    <property type="entry name" value="HpcH_HpaI"/>
    <property type="match status" value="1"/>
</dbReference>
<dbReference type="InterPro" id="IPR005000">
    <property type="entry name" value="Aldolase/citrate-lyase_domain"/>
</dbReference>
<feature type="binding site" evidence="4">
    <location>
        <position position="70"/>
    </location>
    <ligand>
        <name>substrate</name>
    </ligand>
</feature>
<evidence type="ECO:0000256" key="1">
    <source>
        <dbReference type="ARBA" id="ARBA00001946"/>
    </source>
</evidence>
<dbReference type="PIRSF" id="PIRSF015582">
    <property type="entry name" value="Cit_lyase_B"/>
    <property type="match status" value="1"/>
</dbReference>
<dbReference type="InterPro" id="IPR011206">
    <property type="entry name" value="Citrate_lyase_beta/mcl1/mcl2"/>
</dbReference>
<dbReference type="EMBL" id="MSLT01000018">
    <property type="protein sequence ID" value="OUD13355.1"/>
    <property type="molecule type" value="Genomic_DNA"/>
</dbReference>
<keyword evidence="3 5" id="KW-0460">Magnesium</keyword>
<dbReference type="PANTHER" id="PTHR32308:SF10">
    <property type="entry name" value="CITRATE LYASE SUBUNIT BETA"/>
    <property type="match status" value="1"/>
</dbReference>
<protein>
    <submittedName>
        <fullName evidence="7">CoA ester lyase</fullName>
    </submittedName>
</protein>
<evidence type="ECO:0000313" key="7">
    <source>
        <dbReference type="EMBL" id="OUD13355.1"/>
    </source>
</evidence>
<keyword evidence="2 5" id="KW-0479">Metal-binding</keyword>
<feature type="domain" description="HpcH/HpaI aldolase/citrate lyase" evidence="6">
    <location>
        <begin position="9"/>
        <end position="223"/>
    </location>
</feature>
<evidence type="ECO:0000259" key="6">
    <source>
        <dbReference type="Pfam" id="PF03328"/>
    </source>
</evidence>
<feature type="binding site" evidence="4">
    <location>
        <position position="128"/>
    </location>
    <ligand>
        <name>substrate</name>
    </ligand>
</feature>
<comment type="cofactor">
    <cofactor evidence="1">
        <name>Mg(2+)</name>
        <dbReference type="ChEBI" id="CHEBI:18420"/>
    </cofactor>
</comment>
<dbReference type="GO" id="GO:0006107">
    <property type="term" value="P:oxaloacetate metabolic process"/>
    <property type="evidence" value="ECO:0007669"/>
    <property type="project" value="TreeGrafter"/>
</dbReference>
<dbReference type="SUPFAM" id="SSF51621">
    <property type="entry name" value="Phosphoenolpyruvate/pyruvate domain"/>
    <property type="match status" value="1"/>
</dbReference>
<evidence type="ECO:0000256" key="2">
    <source>
        <dbReference type="ARBA" id="ARBA00022723"/>
    </source>
</evidence>
<dbReference type="OrthoDB" id="6831788at2"/>
<evidence type="ECO:0000313" key="8">
    <source>
        <dbReference type="Proteomes" id="UP000194798"/>
    </source>
</evidence>
<feature type="binding site" evidence="5">
    <location>
        <position position="128"/>
    </location>
    <ligand>
        <name>Mg(2+)</name>
        <dbReference type="ChEBI" id="CHEBI:18420"/>
    </ligand>
</feature>
<evidence type="ECO:0000256" key="3">
    <source>
        <dbReference type="ARBA" id="ARBA00022842"/>
    </source>
</evidence>
<organism evidence="7 8">
    <name type="scientific">Thioflexithrix psekupsensis</name>
    <dbReference type="NCBI Taxonomy" id="1570016"/>
    <lineage>
        <taxon>Bacteria</taxon>
        <taxon>Pseudomonadati</taxon>
        <taxon>Pseudomonadota</taxon>
        <taxon>Gammaproteobacteria</taxon>
        <taxon>Thiotrichales</taxon>
        <taxon>Thioflexithrix</taxon>
    </lineage>
</organism>
<dbReference type="Gene3D" id="3.20.20.60">
    <property type="entry name" value="Phosphoenolpyruvate-binding domains"/>
    <property type="match status" value="1"/>
</dbReference>
<dbReference type="PANTHER" id="PTHR32308">
    <property type="entry name" value="LYASE BETA SUBUNIT, PUTATIVE (AFU_ORTHOLOGUE AFUA_4G13030)-RELATED"/>
    <property type="match status" value="1"/>
</dbReference>
<dbReference type="Proteomes" id="UP000194798">
    <property type="component" value="Unassembled WGS sequence"/>
</dbReference>
<dbReference type="GO" id="GO:0000287">
    <property type="term" value="F:magnesium ion binding"/>
    <property type="evidence" value="ECO:0007669"/>
    <property type="project" value="TreeGrafter"/>
</dbReference>
<sequence length="291" mass="31426">MEKSLRPRRSVLYMPGANAKALDKARSLAADALILDLEDAVAPDAKLMARQQVAQAVNAGGYAPREVIVRVNGLNTEWGKADLEAVAPLPIDGVLLPKIEHPQQLHDALSILDAVNPDHHLPLWIMAETPKGMLNIAQIVQNQPRLSVIVMGTSDLAKDLRVRHTPDRVGLLVPLSLCVIAARAYGLDIIDGVYLDLNDEIGYNAACQQGRDMGFDGKTLIHPKQIEAANQAFAPSAQEVEQAHAVITAWEQAKNEGKGVVVVNGRLVEYLHVIEAQRILALAQAITSLGA</sequence>
<evidence type="ECO:0000256" key="4">
    <source>
        <dbReference type="PIRSR" id="PIRSR015582-1"/>
    </source>
</evidence>
<dbReference type="InterPro" id="IPR015813">
    <property type="entry name" value="Pyrv/PenolPyrv_kinase-like_dom"/>
</dbReference>
<comment type="caution">
    <text evidence="7">The sequence shown here is derived from an EMBL/GenBank/DDBJ whole genome shotgun (WGS) entry which is preliminary data.</text>
</comment>
<dbReference type="AlphaFoldDB" id="A0A251X6I0"/>
<evidence type="ECO:0000256" key="5">
    <source>
        <dbReference type="PIRSR" id="PIRSR015582-2"/>
    </source>
</evidence>
<keyword evidence="7" id="KW-0456">Lyase</keyword>
<gene>
    <name evidence="7" type="ORF">TPSD3_10890</name>
</gene>
<dbReference type="GO" id="GO:0016829">
    <property type="term" value="F:lyase activity"/>
    <property type="evidence" value="ECO:0007669"/>
    <property type="project" value="UniProtKB-KW"/>
</dbReference>
<reference evidence="7 8" key="1">
    <citation type="submission" date="2016-12" db="EMBL/GenBank/DDBJ databases">
        <title>Thioflexothrix psekupsii D3 genome sequencing and assembly.</title>
        <authorList>
            <person name="Fomenkov A."/>
            <person name="Vincze T."/>
            <person name="Grabovich M."/>
            <person name="Anton B.P."/>
            <person name="Dubinina G."/>
            <person name="Orlova M."/>
            <person name="Belousova E."/>
            <person name="Roberts R.J."/>
        </authorList>
    </citation>
    <scope>NUCLEOTIDE SEQUENCE [LARGE SCALE GENOMIC DNA]</scope>
    <source>
        <strain evidence="7">D3</strain>
    </source>
</reference>
<dbReference type="InterPro" id="IPR040442">
    <property type="entry name" value="Pyrv_kinase-like_dom_sf"/>
</dbReference>
<proteinExistence type="predicted"/>
<feature type="binding site" evidence="5">
    <location>
        <position position="155"/>
    </location>
    <ligand>
        <name>Mg(2+)</name>
        <dbReference type="ChEBI" id="CHEBI:18420"/>
    </ligand>
</feature>
<keyword evidence="8" id="KW-1185">Reference proteome</keyword>